<dbReference type="InterPro" id="IPR000008">
    <property type="entry name" value="C2_dom"/>
</dbReference>
<dbReference type="InterPro" id="IPR039934">
    <property type="entry name" value="C2CD2/C2CD2L"/>
</dbReference>
<keyword evidence="5" id="KW-1185">Reference proteome</keyword>
<evidence type="ECO:0000259" key="3">
    <source>
        <dbReference type="PROSITE" id="PS50004"/>
    </source>
</evidence>
<accession>A0A5N4EJU6</accession>
<dbReference type="Pfam" id="PF00168">
    <property type="entry name" value="C2"/>
    <property type="match status" value="1"/>
</dbReference>
<proteinExistence type="predicted"/>
<feature type="region of interest" description="Disordered" evidence="1">
    <location>
        <begin position="427"/>
        <end position="458"/>
    </location>
</feature>
<name>A0A5N4EJU6_CAMDR</name>
<dbReference type="PANTHER" id="PTHR21119:SF7">
    <property type="entry name" value="C2 DOMAIN-CONTAINING PROTEIN 2"/>
    <property type="match status" value="1"/>
</dbReference>
<feature type="transmembrane region" description="Helical" evidence="2">
    <location>
        <begin position="12"/>
        <end position="31"/>
    </location>
</feature>
<dbReference type="Proteomes" id="UP000299084">
    <property type="component" value="Unassembled WGS sequence"/>
</dbReference>
<dbReference type="PROSITE" id="PS50004">
    <property type="entry name" value="C2"/>
    <property type="match status" value="1"/>
</dbReference>
<feature type="compositionally biased region" description="Low complexity" evidence="1">
    <location>
        <begin position="497"/>
        <end position="508"/>
    </location>
</feature>
<dbReference type="InterPro" id="IPR035892">
    <property type="entry name" value="C2_domain_sf"/>
</dbReference>
<keyword evidence="2" id="KW-1133">Transmembrane helix</keyword>
<feature type="region of interest" description="Disordered" evidence="1">
    <location>
        <begin position="478"/>
        <end position="516"/>
    </location>
</feature>
<dbReference type="EMBL" id="JWIN03000001">
    <property type="protein sequence ID" value="KAB1283798.1"/>
    <property type="molecule type" value="Genomic_DNA"/>
</dbReference>
<dbReference type="SUPFAM" id="SSF49562">
    <property type="entry name" value="C2 domain (Calcium/lipid-binding domain, CaLB)"/>
    <property type="match status" value="1"/>
</dbReference>
<keyword evidence="2" id="KW-0812">Transmembrane</keyword>
<dbReference type="PANTHER" id="PTHR21119">
    <property type="entry name" value="C2 DOMAIN-CONTAINING PROTEIN"/>
    <property type="match status" value="1"/>
</dbReference>
<dbReference type="AlphaFoldDB" id="A0A5N4EJU6"/>
<dbReference type="InterPro" id="IPR040885">
    <property type="entry name" value="SMP_C2CD2L"/>
</dbReference>
<feature type="domain" description="C2" evidence="3">
    <location>
        <begin position="179"/>
        <end position="296"/>
    </location>
</feature>
<dbReference type="CDD" id="cd21682">
    <property type="entry name" value="SMP_C2CD2"/>
    <property type="match status" value="1"/>
</dbReference>
<dbReference type="SMART" id="SM00239">
    <property type="entry name" value="C2"/>
    <property type="match status" value="1"/>
</dbReference>
<comment type="caution">
    <text evidence="4">The sequence shown here is derived from an EMBL/GenBank/DDBJ whole genome shotgun (WGS) entry which is preliminary data.</text>
</comment>
<organism evidence="4 5">
    <name type="scientific">Camelus dromedarius</name>
    <name type="common">Dromedary</name>
    <name type="synonym">Arabian camel</name>
    <dbReference type="NCBI Taxonomy" id="9838"/>
    <lineage>
        <taxon>Eukaryota</taxon>
        <taxon>Metazoa</taxon>
        <taxon>Chordata</taxon>
        <taxon>Craniata</taxon>
        <taxon>Vertebrata</taxon>
        <taxon>Euteleostomi</taxon>
        <taxon>Mammalia</taxon>
        <taxon>Eutheria</taxon>
        <taxon>Laurasiatheria</taxon>
        <taxon>Artiodactyla</taxon>
        <taxon>Tylopoda</taxon>
        <taxon>Camelidae</taxon>
        <taxon>Camelus</taxon>
    </lineage>
</organism>
<evidence type="ECO:0000256" key="1">
    <source>
        <dbReference type="SAM" id="MobiDB-lite"/>
    </source>
</evidence>
<dbReference type="Pfam" id="PF18696">
    <property type="entry name" value="SMP_C2CD2L"/>
    <property type="match status" value="1"/>
</dbReference>
<keyword evidence="2" id="KW-0472">Membrane</keyword>
<evidence type="ECO:0000313" key="4">
    <source>
        <dbReference type="EMBL" id="KAB1283798.1"/>
    </source>
</evidence>
<reference evidence="4 5" key="1">
    <citation type="journal article" date="2019" name="Mol. Ecol. Resour.">
        <title>Improving Illumina assemblies with Hi-C and long reads: an example with the North African dromedary.</title>
        <authorList>
            <person name="Elbers J.P."/>
            <person name="Rogers M.F."/>
            <person name="Perelman P.L."/>
            <person name="Proskuryakova A.A."/>
            <person name="Serdyukova N.A."/>
            <person name="Johnson W.E."/>
            <person name="Horin P."/>
            <person name="Corander J."/>
            <person name="Murphy D."/>
            <person name="Burger P.A."/>
        </authorList>
    </citation>
    <scope>NUCLEOTIDE SEQUENCE [LARGE SCALE GENOMIC DNA]</scope>
    <source>
        <strain evidence="4">Drom800</strain>
        <tissue evidence="4">Blood</tissue>
    </source>
</reference>
<dbReference type="Gene3D" id="2.60.40.150">
    <property type="entry name" value="C2 domain"/>
    <property type="match status" value="1"/>
</dbReference>
<evidence type="ECO:0000256" key="2">
    <source>
        <dbReference type="SAM" id="Phobius"/>
    </source>
</evidence>
<sequence length="587" mass="63350">MSRLDSWLGEVQWLVLVALFVVALGTGPLLLRFQEDPLQQPLELAVQQVSSAARSAQEKVVFCHVVGETIQFLVSVVPASSEDAGCQVYGVRVSPFHLQLELHMQEKREDIQIKWSFVSAPEMAVMVQPKAPREDPAVGTEAVAESLKDILKHLVSAASPSVVLSTKPADVREVQQLQRTSSTQESCPPKPPRAHELKLLVKNIRASLLSRPGASGSVNPVCVVQLNEPVQKFSSTLAKNTTTLTWEEEFTFELNAKSRELHLQISEDGRSSEALLATTTVPLDLFKKQPSGPQSFTLTGGSSAGCSALGSVTAEVRMHDITLHGPESPLRTPVKVKVIEKDISVQAIPCHGAPVSKTFSSSDTELLVLTGTDPVAEVAIRQLSESSKLKLKSPRKKSTLIISGVSKTSLSQDSDASLMLDYAASMHSAHQKDGPDSLGAEVSPAPPEEEEGASAGALPALEPQESELDSWDLEKEPQAGAWGGQAPPDPEGDELSESSLSVSELEPGTTKKHKGGIFRKGAKLFFRRRHQQKDPGLSQSHNDLVFLQQPEGARRKGATLARILNKKLLSRHRGQGTVNSVPMDPCP</sequence>
<gene>
    <name evidence="4" type="ORF">Cadr_000001194</name>
</gene>
<evidence type="ECO:0000313" key="5">
    <source>
        <dbReference type="Proteomes" id="UP000299084"/>
    </source>
</evidence>
<protein>
    <submittedName>
        <fullName evidence="4">C2 domain-containing protein 2</fullName>
    </submittedName>
</protein>